<dbReference type="EMBL" id="AP025293">
    <property type="protein sequence ID" value="BDD00746.1"/>
    <property type="molecule type" value="Genomic_DNA"/>
</dbReference>
<evidence type="ECO:0000313" key="6">
    <source>
        <dbReference type="Proteomes" id="UP001354989"/>
    </source>
</evidence>
<dbReference type="PANTHER" id="PTHR30408">
    <property type="entry name" value="TYPE-1 RESTRICTION ENZYME ECOKI SPECIFICITY PROTEIN"/>
    <property type="match status" value="1"/>
</dbReference>
<dbReference type="InterPro" id="IPR052021">
    <property type="entry name" value="Type-I_RS_S_subunit"/>
</dbReference>
<dbReference type="PANTHER" id="PTHR30408:SF12">
    <property type="entry name" value="TYPE I RESTRICTION ENZYME MJAVIII SPECIFICITY SUBUNIT"/>
    <property type="match status" value="1"/>
</dbReference>
<protein>
    <recommendedName>
        <fullName evidence="4">Type I restriction modification DNA specificity domain-containing protein</fullName>
    </recommendedName>
</protein>
<organism evidence="5 6">
    <name type="scientific">Persicobacter psychrovividus</name>
    <dbReference type="NCBI Taxonomy" id="387638"/>
    <lineage>
        <taxon>Bacteria</taxon>
        <taxon>Pseudomonadati</taxon>
        <taxon>Bacteroidota</taxon>
        <taxon>Cytophagia</taxon>
        <taxon>Cytophagales</taxon>
        <taxon>Persicobacteraceae</taxon>
        <taxon>Persicobacter</taxon>
    </lineage>
</organism>
<evidence type="ECO:0000256" key="2">
    <source>
        <dbReference type="ARBA" id="ARBA00022747"/>
    </source>
</evidence>
<keyword evidence="6" id="KW-1185">Reference proteome</keyword>
<name>A0ABM7VIE1_9BACT</name>
<feature type="domain" description="Type I restriction modification DNA specificity" evidence="4">
    <location>
        <begin position="46"/>
        <end position="200"/>
    </location>
</feature>
<dbReference type="Gene3D" id="3.90.220.20">
    <property type="entry name" value="DNA methylase specificity domains"/>
    <property type="match status" value="2"/>
</dbReference>
<sequence>MTKNINVPKIRFQEFEGEWDNEPLSNYITSLDSGVSVNSEDTPITNSEQIGILKTSAISNGRFYHNQNKTIIPIERNRAKLNPKQDSIIISRMNTPELVGEIGYIDKDYLNLFIPDRLWQTTTNEKVNVQCLSQSLITPKSKFKIRSLATGTSGSMKNISKPSFLSLKVSLPTLPEQQKIATFLSSVDQKIEQLQQKHRLLEQYKKGVMHKLFPAQGEKHPQVRFKDDDGKDFADWEVKKFTQAFERVTRKNKENNKNVMTISAQQGLINQEEYFNKSVSAKDVSGYYLLHKGDFAYNKSYSAGYPMGAIKKLNRYDKGVVSTLYICFKAKENSNADFFEQYFEAGKLNKEIHKIAQEGARNHGLLNVSVVEFFNDIQILIPTFPEQRKIATFLTSIDEKITSVGSQLDQAQAFKKGLLQGMFV</sequence>
<proteinExistence type="inferred from homology"/>
<reference evidence="5 6" key="1">
    <citation type="submission" date="2021-12" db="EMBL/GenBank/DDBJ databases">
        <title>Genome sequencing of bacteria with rrn-lacking chromosome and rrn-plasmid.</title>
        <authorList>
            <person name="Anda M."/>
            <person name="Iwasaki W."/>
        </authorList>
    </citation>
    <scope>NUCLEOTIDE SEQUENCE [LARGE SCALE GENOMIC DNA]</scope>
    <source>
        <strain evidence="5 6">NBRC 101262</strain>
        <plasmid evidence="5 6">pPP1</plasmid>
    </source>
</reference>
<evidence type="ECO:0000256" key="1">
    <source>
        <dbReference type="ARBA" id="ARBA00010923"/>
    </source>
</evidence>
<dbReference type="RefSeq" id="WP_338398548.1">
    <property type="nucleotide sequence ID" value="NZ_AP025293.1"/>
</dbReference>
<dbReference type="Pfam" id="PF01420">
    <property type="entry name" value="Methylase_S"/>
    <property type="match status" value="1"/>
</dbReference>
<keyword evidence="2" id="KW-0680">Restriction system</keyword>
<dbReference type="InterPro" id="IPR000055">
    <property type="entry name" value="Restrct_endonuc_typeI_TRD"/>
</dbReference>
<evidence type="ECO:0000259" key="4">
    <source>
        <dbReference type="Pfam" id="PF01420"/>
    </source>
</evidence>
<dbReference type="Gene3D" id="1.10.287.1120">
    <property type="entry name" value="Bipartite methylase S protein"/>
    <property type="match status" value="1"/>
</dbReference>
<evidence type="ECO:0000256" key="3">
    <source>
        <dbReference type="ARBA" id="ARBA00023125"/>
    </source>
</evidence>
<keyword evidence="3" id="KW-0238">DNA-binding</keyword>
<dbReference type="Proteomes" id="UP001354989">
    <property type="component" value="Plasmid pPP1"/>
</dbReference>
<gene>
    <name evidence="5" type="ORF">PEPS_30260</name>
</gene>
<comment type="similarity">
    <text evidence="1">Belongs to the type-I restriction system S methylase family.</text>
</comment>
<geneLocation type="plasmid" evidence="5 6">
    <name>pPP1</name>
</geneLocation>
<accession>A0ABM7VIE1</accession>
<dbReference type="SUPFAM" id="SSF116734">
    <property type="entry name" value="DNA methylase specificity domain"/>
    <property type="match status" value="2"/>
</dbReference>
<evidence type="ECO:0000313" key="5">
    <source>
        <dbReference type="EMBL" id="BDD00746.1"/>
    </source>
</evidence>
<dbReference type="InterPro" id="IPR044946">
    <property type="entry name" value="Restrct_endonuc_typeI_TRD_sf"/>
</dbReference>
<keyword evidence="5" id="KW-0614">Plasmid</keyword>